<evidence type="ECO:0000259" key="3">
    <source>
        <dbReference type="Pfam" id="PF03033"/>
    </source>
</evidence>
<dbReference type="EMBL" id="LJCR01002056">
    <property type="protein sequence ID" value="KPV49307.1"/>
    <property type="molecule type" value="Genomic_DNA"/>
</dbReference>
<dbReference type="InterPro" id="IPR004276">
    <property type="entry name" value="GlycoTrans_28_N"/>
</dbReference>
<dbReference type="Gene3D" id="3.40.50.2000">
    <property type="entry name" value="Glycogen Phosphorylase B"/>
    <property type="match status" value="2"/>
</dbReference>
<keyword evidence="2" id="KW-0808">Transferase</keyword>
<dbReference type="PANTHER" id="PTHR21015">
    <property type="entry name" value="UDP-N-ACETYLGLUCOSAMINE--N-ACETYLMURAMYL-(PENTAPEPTIDE) PYROPHOSPHORYL-UNDECAPRENOL N-ACETYLGLUCOSAMINE TRANSFERASE 1"/>
    <property type="match status" value="1"/>
</dbReference>
<comment type="caution">
    <text evidence="5">The sequence shown here is derived from an EMBL/GenBank/DDBJ whole genome shotgun (WGS) entry which is preliminary data.</text>
</comment>
<accession>A0A0P9D1M5</accession>
<protein>
    <recommendedName>
        <fullName evidence="7">Undecaprenyldiphospho-muramoylpentapeptide beta-N-acetylglucosaminyltransferase</fullName>
    </recommendedName>
</protein>
<evidence type="ECO:0000313" key="5">
    <source>
        <dbReference type="EMBL" id="KPV49307.1"/>
    </source>
</evidence>
<evidence type="ECO:0000259" key="4">
    <source>
        <dbReference type="Pfam" id="PF04101"/>
    </source>
</evidence>
<dbReference type="Pfam" id="PF03033">
    <property type="entry name" value="Glyco_transf_28"/>
    <property type="match status" value="1"/>
</dbReference>
<feature type="non-terminal residue" evidence="5">
    <location>
        <position position="322"/>
    </location>
</feature>
<dbReference type="CDD" id="cd03785">
    <property type="entry name" value="GT28_MurG"/>
    <property type="match status" value="1"/>
</dbReference>
<dbReference type="SUPFAM" id="SSF53756">
    <property type="entry name" value="UDP-Glycosyltransferase/glycogen phosphorylase"/>
    <property type="match status" value="1"/>
</dbReference>
<dbReference type="PANTHER" id="PTHR21015:SF22">
    <property type="entry name" value="GLYCOSYLTRANSFERASE"/>
    <property type="match status" value="1"/>
</dbReference>
<organism evidence="5 6">
    <name type="scientific">Kouleothrix aurantiaca</name>
    <dbReference type="NCBI Taxonomy" id="186479"/>
    <lineage>
        <taxon>Bacteria</taxon>
        <taxon>Bacillati</taxon>
        <taxon>Chloroflexota</taxon>
        <taxon>Chloroflexia</taxon>
        <taxon>Chloroflexales</taxon>
        <taxon>Roseiflexineae</taxon>
        <taxon>Roseiflexaceae</taxon>
        <taxon>Kouleothrix</taxon>
    </lineage>
</organism>
<dbReference type="Pfam" id="PF04101">
    <property type="entry name" value="Glyco_tran_28_C"/>
    <property type="match status" value="1"/>
</dbReference>
<feature type="domain" description="Glycosyl transferase family 28 C-terminal" evidence="4">
    <location>
        <begin position="205"/>
        <end position="312"/>
    </location>
</feature>
<dbReference type="GO" id="GO:1901137">
    <property type="term" value="P:carbohydrate derivative biosynthetic process"/>
    <property type="evidence" value="ECO:0007669"/>
    <property type="project" value="UniProtKB-ARBA"/>
</dbReference>
<evidence type="ECO:0000256" key="2">
    <source>
        <dbReference type="ARBA" id="ARBA00022679"/>
    </source>
</evidence>
<keyword evidence="6" id="KW-1185">Reference proteome</keyword>
<dbReference type="GO" id="GO:0005975">
    <property type="term" value="P:carbohydrate metabolic process"/>
    <property type="evidence" value="ECO:0007669"/>
    <property type="project" value="InterPro"/>
</dbReference>
<sequence length="322" mass="34270">MAAMRTINILVTGGGSSGHISPALAIINTVRALAADGTDWQPVFRYLGGKQGIEQRIVTEAGIDFVGIETGKLRRYFSVQNATDMLRIPVGVGQAVAEVRRCAPDVVLSTGGYVGVPPVMAAWLLRRPILTHEQTVQIGLANRITARFATQIALSFAGAARELPARLRAKTIVTGNPVRPAIFGGDGAEAVRLAGFAPGDDALPTVYVTGGSQGARIINRAVEAALPELLAQCRIIHQCGQQPAGDEQDYDRLERAAAALAPKLRWRYFFTRFVGDEIRHVFALADLVVGRAGAGTIAEICVLGKPALYIPLVPTGGDEQTR</sequence>
<feature type="domain" description="Glycosyltransferase family 28 N-terminal" evidence="3">
    <location>
        <begin position="9"/>
        <end position="153"/>
    </location>
</feature>
<evidence type="ECO:0000256" key="1">
    <source>
        <dbReference type="ARBA" id="ARBA00022676"/>
    </source>
</evidence>
<reference evidence="5 6" key="1">
    <citation type="submission" date="2015-09" db="EMBL/GenBank/DDBJ databases">
        <title>Draft genome sequence of Kouleothrix aurantiaca JCM 19913.</title>
        <authorList>
            <person name="Hemp J."/>
        </authorList>
    </citation>
    <scope>NUCLEOTIDE SEQUENCE [LARGE SCALE GENOMIC DNA]</scope>
    <source>
        <strain evidence="5 6">COM-B</strain>
    </source>
</reference>
<dbReference type="InterPro" id="IPR007235">
    <property type="entry name" value="Glyco_trans_28_C"/>
</dbReference>
<dbReference type="PATRIC" id="fig|186479.3.peg.3843"/>
<keyword evidence="1" id="KW-0328">Glycosyltransferase</keyword>
<dbReference type="AlphaFoldDB" id="A0A0P9D1M5"/>
<dbReference type="GO" id="GO:0016758">
    <property type="term" value="F:hexosyltransferase activity"/>
    <property type="evidence" value="ECO:0007669"/>
    <property type="project" value="InterPro"/>
</dbReference>
<dbReference type="Proteomes" id="UP000050509">
    <property type="component" value="Unassembled WGS sequence"/>
</dbReference>
<evidence type="ECO:0000313" key="6">
    <source>
        <dbReference type="Proteomes" id="UP000050509"/>
    </source>
</evidence>
<name>A0A0P9D1M5_9CHLR</name>
<gene>
    <name evidence="5" type="ORF">SE17_33400</name>
</gene>
<proteinExistence type="predicted"/>
<evidence type="ECO:0008006" key="7">
    <source>
        <dbReference type="Google" id="ProtNLM"/>
    </source>
</evidence>